<dbReference type="EMBL" id="DS995705">
    <property type="protein sequence ID" value="EEQ32823.1"/>
    <property type="molecule type" value="Genomic_DNA"/>
</dbReference>
<proteinExistence type="predicted"/>
<evidence type="ECO:0000256" key="2">
    <source>
        <dbReference type="SAM" id="MobiDB-lite"/>
    </source>
</evidence>
<sequence length="596" mass="65970">MHLGFPTILRRALAVLLPVSFASLCYLYLYPLFHGCAFPLSTSNASTGIYPPYTSNAFLNTVRDHIGLNNLAARSPITAPFRLLVLADPQLEGDTSLPRPGEGFIPQLKNHWEDIKSADTGVALLSAARKGLQSVICTDIPRLGRTIRKQLDLLGNDYYLAHIYRTLSWWSRPTHVTVLGDLIGSQWVSDEEFGIRSWRYWNRTFRGGVKVPDDIMATGRGGYTQQTGGEIILDIEPDNWSNRIINIVGNHDIGYAGDISQKRLDRFDREFGRANWDVRFNLPPADLSLDVNGTQDKLGSIPSIHLIVLNTLTFDTPALDLSIQGHTYHYLNDVIDRSHPVEDRTTFTLLLTHLPLYKQEGVCTDPPYFSFHEKDDENPNDGEMRFKAGGLKEQNHLSDYVSYNGILQGIFGMSGDSNAPYAGKGRNGLILTGHDHTGCDVIHYVDKTVVSDEGSVDSEGESIPATSWSWNAKKYSSEPESLVSTSSTSSSATESTQPPSIREVTLRSMMGEFGGNAGLLSLWFDTDPSVQEWKYEITTCQLGVQHIWWAVHIVALVTVIVALTLIAVLAISGQPSAVEEQKSLKLEALSNQKSSS</sequence>
<dbReference type="RefSeq" id="XP_002845773.1">
    <property type="nucleotide sequence ID" value="XM_002845727.1"/>
</dbReference>
<dbReference type="Proteomes" id="UP000002035">
    <property type="component" value="Unassembled WGS sequence"/>
</dbReference>
<dbReference type="GO" id="GO:0016020">
    <property type="term" value="C:membrane"/>
    <property type="evidence" value="ECO:0007669"/>
    <property type="project" value="GOC"/>
</dbReference>
<dbReference type="OrthoDB" id="9984693at2759"/>
<keyword evidence="5" id="KW-1185">Reference proteome</keyword>
<evidence type="ECO:0000256" key="3">
    <source>
        <dbReference type="SAM" id="Phobius"/>
    </source>
</evidence>
<dbReference type="PANTHER" id="PTHR13315:SF1">
    <property type="entry name" value="PROTEIN TED1"/>
    <property type="match status" value="1"/>
</dbReference>
<dbReference type="PANTHER" id="PTHR13315">
    <property type="entry name" value="METALLO PHOSPHOESTERASE RELATED"/>
    <property type="match status" value="1"/>
</dbReference>
<gene>
    <name evidence="4" type="ORF">MCYG_05642</name>
</gene>
<organism evidence="4 5">
    <name type="scientific">Arthroderma otae (strain ATCC MYA-4605 / CBS 113480)</name>
    <name type="common">Microsporum canis</name>
    <dbReference type="NCBI Taxonomy" id="554155"/>
    <lineage>
        <taxon>Eukaryota</taxon>
        <taxon>Fungi</taxon>
        <taxon>Dikarya</taxon>
        <taxon>Ascomycota</taxon>
        <taxon>Pezizomycotina</taxon>
        <taxon>Eurotiomycetes</taxon>
        <taxon>Eurotiomycetidae</taxon>
        <taxon>Onygenales</taxon>
        <taxon>Arthrodermataceae</taxon>
        <taxon>Microsporum</taxon>
    </lineage>
</organism>
<protein>
    <recommendedName>
        <fullName evidence="6">Calcineurin-like phosphoesterase domain-containing protein</fullName>
    </recommendedName>
</protein>
<dbReference type="GO" id="GO:0005783">
    <property type="term" value="C:endoplasmic reticulum"/>
    <property type="evidence" value="ECO:0007669"/>
    <property type="project" value="TreeGrafter"/>
</dbReference>
<dbReference type="GO" id="GO:0006506">
    <property type="term" value="P:GPI anchor biosynthetic process"/>
    <property type="evidence" value="ECO:0007669"/>
    <property type="project" value="InterPro"/>
</dbReference>
<evidence type="ECO:0000313" key="4">
    <source>
        <dbReference type="EMBL" id="EEQ32823.1"/>
    </source>
</evidence>
<name>C5FSH0_ARTOC</name>
<dbReference type="OMA" id="GLKEQNH"/>
<dbReference type="HOGENOM" id="CLU_021690_0_0_1"/>
<feature type="transmembrane region" description="Helical" evidence="3">
    <location>
        <begin position="12"/>
        <end position="33"/>
    </location>
</feature>
<dbReference type="SUPFAM" id="SSF56300">
    <property type="entry name" value="Metallo-dependent phosphatases"/>
    <property type="match status" value="1"/>
</dbReference>
<keyword evidence="1 3" id="KW-0472">Membrane</keyword>
<reference evidence="5" key="1">
    <citation type="journal article" date="2012" name="MBio">
        <title>Comparative genome analysis of Trichophyton rubrum and related dermatophytes reveals candidate genes involved in infection.</title>
        <authorList>
            <person name="Martinez D.A."/>
            <person name="Oliver B.G."/>
            <person name="Graeser Y."/>
            <person name="Goldberg J.M."/>
            <person name="Li W."/>
            <person name="Martinez-Rossi N.M."/>
            <person name="Monod M."/>
            <person name="Shelest E."/>
            <person name="Barton R.C."/>
            <person name="Birch E."/>
            <person name="Brakhage A.A."/>
            <person name="Chen Z."/>
            <person name="Gurr S.J."/>
            <person name="Heiman D."/>
            <person name="Heitman J."/>
            <person name="Kosti I."/>
            <person name="Rossi A."/>
            <person name="Saif S."/>
            <person name="Samalova M."/>
            <person name="Saunders C.W."/>
            <person name="Shea T."/>
            <person name="Summerbell R.C."/>
            <person name="Xu J."/>
            <person name="Young S."/>
            <person name="Zeng Q."/>
            <person name="Birren B.W."/>
            <person name="Cuomo C.A."/>
            <person name="White T.C."/>
        </authorList>
    </citation>
    <scope>NUCLEOTIDE SEQUENCE [LARGE SCALE GENOMIC DNA]</scope>
    <source>
        <strain evidence="5">ATCC MYA-4605 / CBS 113480</strain>
    </source>
</reference>
<dbReference type="GeneID" id="9227184"/>
<dbReference type="InterPro" id="IPR029052">
    <property type="entry name" value="Metallo-depent_PP-like"/>
</dbReference>
<evidence type="ECO:0008006" key="6">
    <source>
        <dbReference type="Google" id="ProtNLM"/>
    </source>
</evidence>
<dbReference type="eggNOG" id="KOG3662">
    <property type="taxonomic scope" value="Eukaryota"/>
</dbReference>
<dbReference type="InterPro" id="IPR033308">
    <property type="entry name" value="PGAP5/Cdc1/Ted1"/>
</dbReference>
<feature type="region of interest" description="Disordered" evidence="2">
    <location>
        <begin position="481"/>
        <end position="500"/>
    </location>
</feature>
<dbReference type="AlphaFoldDB" id="C5FSH0"/>
<keyword evidence="3" id="KW-1133">Transmembrane helix</keyword>
<accession>C5FSH0</accession>
<feature type="transmembrane region" description="Helical" evidence="3">
    <location>
        <begin position="547"/>
        <end position="571"/>
    </location>
</feature>
<keyword evidence="3" id="KW-0812">Transmembrane</keyword>
<evidence type="ECO:0000313" key="5">
    <source>
        <dbReference type="Proteomes" id="UP000002035"/>
    </source>
</evidence>
<dbReference type="VEuPathDB" id="FungiDB:MCYG_05642"/>
<evidence type="ECO:0000256" key="1">
    <source>
        <dbReference type="ARBA" id="ARBA00023136"/>
    </source>
</evidence>
<dbReference type="STRING" id="554155.C5FSH0"/>